<accession>A0ABU5DRP7</accession>
<dbReference type="RefSeq" id="WP_320426962.1">
    <property type="nucleotide sequence ID" value="NZ_JAXCLA010000013.1"/>
</dbReference>
<name>A0ABU5DRP7_9BURK</name>
<dbReference type="EMBL" id="JAXCLA010000013">
    <property type="protein sequence ID" value="MDY0748993.1"/>
    <property type="molecule type" value="Genomic_DNA"/>
</dbReference>
<protein>
    <submittedName>
        <fullName evidence="1">Uncharacterized protein</fullName>
    </submittedName>
</protein>
<gene>
    <name evidence="1" type="ORF">SNE35_31130</name>
</gene>
<reference evidence="1 2" key="1">
    <citation type="submission" date="2023-11" db="EMBL/GenBank/DDBJ databases">
        <title>Paucibacter sp. nov., isolated from fresh soil in Korea.</title>
        <authorList>
            <person name="Le N.T.T."/>
        </authorList>
    </citation>
    <scope>NUCLEOTIDE SEQUENCE [LARGE SCALE GENOMIC DNA]</scope>
    <source>
        <strain evidence="1 2">R3-3</strain>
    </source>
</reference>
<proteinExistence type="predicted"/>
<sequence>MQILTLDRAKAIYRAAVDEKASDAEGEAWWTAVHAELSLVLTARSAGEAAHVISWWHHDWSRVGDTAKAAAQRIRAAAQAEAH</sequence>
<keyword evidence="2" id="KW-1185">Reference proteome</keyword>
<evidence type="ECO:0000313" key="2">
    <source>
        <dbReference type="Proteomes" id="UP001285263"/>
    </source>
</evidence>
<comment type="caution">
    <text evidence="1">The sequence shown here is derived from an EMBL/GenBank/DDBJ whole genome shotgun (WGS) entry which is preliminary data.</text>
</comment>
<evidence type="ECO:0000313" key="1">
    <source>
        <dbReference type="EMBL" id="MDY0748993.1"/>
    </source>
</evidence>
<dbReference type="Proteomes" id="UP001285263">
    <property type="component" value="Unassembled WGS sequence"/>
</dbReference>
<organism evidence="1 2">
    <name type="scientific">Roseateles agri</name>
    <dbReference type="NCBI Taxonomy" id="3098619"/>
    <lineage>
        <taxon>Bacteria</taxon>
        <taxon>Pseudomonadati</taxon>
        <taxon>Pseudomonadota</taxon>
        <taxon>Betaproteobacteria</taxon>
        <taxon>Burkholderiales</taxon>
        <taxon>Sphaerotilaceae</taxon>
        <taxon>Roseateles</taxon>
    </lineage>
</organism>